<feature type="chain" id="PRO_5006917327" description="DUF1460 domain-containing protein" evidence="1">
    <location>
        <begin position="23"/>
        <end position="328"/>
    </location>
</feature>
<dbReference type="Proteomes" id="UP000054618">
    <property type="component" value="Unassembled WGS sequence"/>
</dbReference>
<reference evidence="2 3" key="1">
    <citation type="submission" date="2015-11" db="EMBL/GenBank/DDBJ databases">
        <title>Genomic analysis of 38 Legionella species identifies large and diverse effector repertoires.</title>
        <authorList>
            <person name="Burstein D."/>
            <person name="Amaro F."/>
            <person name="Zusman T."/>
            <person name="Lifshitz Z."/>
            <person name="Cohen O."/>
            <person name="Gilbert J.A."/>
            <person name="Pupko T."/>
            <person name="Shuman H.A."/>
            <person name="Segal G."/>
        </authorList>
    </citation>
    <scope>NUCLEOTIDE SEQUENCE [LARGE SCALE GENOMIC DNA]</scope>
    <source>
        <strain evidence="2 3">CDC#1442-AUS-E</strain>
    </source>
</reference>
<dbReference type="Pfam" id="PF07313">
    <property type="entry name" value="AmiA-like"/>
    <property type="match status" value="1"/>
</dbReference>
<dbReference type="AlphaFoldDB" id="A0A0W0Y781"/>
<sequence length="328" mass="37019">MASLKKLMLLSSCLTLAFNVFAINDLPPKQLDQSIEKLYHTIPDISKLNMQARLDKLSSSFVGKPYILGSLGEGDKAYFDQMTLYRFDGFDCETFVTSVLALALANNPTEYKVCLQKLRYQNGKVSFITRNHFTALDWNSNNQQQGYVKDITRNFTDKNSQPVYKVAEAIVNKPSWYQHLSSKSIRLNSSEPKEVDKRLSRLKQRGSKLAVAKEQIDYLPLTALFDAQGVPNLPLFKQIPDAAIIEIVRPNWDLTQSIGTHLNVSHLGFAFWKDDHLIFRQASSNFGKVVDVPLMDYLKEALSSPTIKGINVQIVLPEKPLNAQCSAK</sequence>
<dbReference type="OrthoDB" id="8740273at2"/>
<dbReference type="Gene3D" id="1.10.287.520">
    <property type="entry name" value="Helix hairpin bin"/>
    <property type="match status" value="1"/>
</dbReference>
<dbReference type="SUPFAM" id="SSF54001">
    <property type="entry name" value="Cysteine proteinases"/>
    <property type="match status" value="1"/>
</dbReference>
<dbReference type="Gene3D" id="1.10.3670.10">
    <property type="entry name" value="Putative xylanase like domain"/>
    <property type="match status" value="1"/>
</dbReference>
<dbReference type="EMBL" id="LNYS01000005">
    <property type="protein sequence ID" value="KTD52495.1"/>
    <property type="molecule type" value="Genomic_DNA"/>
</dbReference>
<evidence type="ECO:0000313" key="3">
    <source>
        <dbReference type="Proteomes" id="UP000054618"/>
    </source>
</evidence>
<protein>
    <recommendedName>
        <fullName evidence="4">DUF1460 domain-containing protein</fullName>
    </recommendedName>
</protein>
<dbReference type="STRING" id="45073.Lqui_0196"/>
<accession>A0A0W0Y781</accession>
<dbReference type="InterPro" id="IPR038765">
    <property type="entry name" value="Papain-like_cys_pep_sf"/>
</dbReference>
<name>A0A0W0Y781_9GAMM</name>
<dbReference type="RefSeq" id="WP_058506335.1">
    <property type="nucleotide sequence ID" value="NZ_CAAAIK010000032.1"/>
</dbReference>
<dbReference type="InterPro" id="IPR010846">
    <property type="entry name" value="AmiA-like"/>
</dbReference>
<proteinExistence type="predicted"/>
<dbReference type="Gene3D" id="2.30.260.10">
    <property type="entry name" value="putative xylanase like domain"/>
    <property type="match status" value="1"/>
</dbReference>
<evidence type="ECO:0000313" key="2">
    <source>
        <dbReference type="EMBL" id="KTD52495.1"/>
    </source>
</evidence>
<organism evidence="2 3">
    <name type="scientific">Legionella quinlivanii</name>
    <dbReference type="NCBI Taxonomy" id="45073"/>
    <lineage>
        <taxon>Bacteria</taxon>
        <taxon>Pseudomonadati</taxon>
        <taxon>Pseudomonadota</taxon>
        <taxon>Gammaproteobacteria</taxon>
        <taxon>Legionellales</taxon>
        <taxon>Legionellaceae</taxon>
        <taxon>Legionella</taxon>
    </lineage>
</organism>
<evidence type="ECO:0000256" key="1">
    <source>
        <dbReference type="SAM" id="SignalP"/>
    </source>
</evidence>
<evidence type="ECO:0008006" key="4">
    <source>
        <dbReference type="Google" id="ProtNLM"/>
    </source>
</evidence>
<keyword evidence="1" id="KW-0732">Signal</keyword>
<dbReference type="PATRIC" id="fig|45073.5.peg.209"/>
<comment type="caution">
    <text evidence="2">The sequence shown here is derived from an EMBL/GenBank/DDBJ whole genome shotgun (WGS) entry which is preliminary data.</text>
</comment>
<gene>
    <name evidence="2" type="ORF">Lqui_0196</name>
</gene>
<keyword evidence="3" id="KW-1185">Reference proteome</keyword>
<feature type="signal peptide" evidence="1">
    <location>
        <begin position="1"/>
        <end position="22"/>
    </location>
</feature>